<proteinExistence type="predicted"/>
<protein>
    <recommendedName>
        <fullName evidence="3">WYL domain-containing protein</fullName>
    </recommendedName>
</protein>
<evidence type="ECO:0000313" key="1">
    <source>
        <dbReference type="EMBL" id="MBB6093792.1"/>
    </source>
</evidence>
<evidence type="ECO:0008006" key="3">
    <source>
        <dbReference type="Google" id="ProtNLM"/>
    </source>
</evidence>
<evidence type="ECO:0000313" key="2">
    <source>
        <dbReference type="Proteomes" id="UP000588068"/>
    </source>
</evidence>
<accession>A0A841HNZ8</accession>
<gene>
    <name evidence="1" type="ORF">HNQ60_002673</name>
</gene>
<sequence length="106" mass="11805">MQSNKPIQPVAAAVCEAIRKKHLLEFSYHGRSRVVAPYCHGVSTRGVEVLRAVQIRGESASGGFGFGKLWTVPEMRNVRVLVEHFVPDDPDYNPNDTAMTTIHCRV</sequence>
<keyword evidence="2" id="KW-1185">Reference proteome</keyword>
<dbReference type="Proteomes" id="UP000588068">
    <property type="component" value="Unassembled WGS sequence"/>
</dbReference>
<dbReference type="EMBL" id="JACHHZ010000003">
    <property type="protein sequence ID" value="MBB6093792.1"/>
    <property type="molecule type" value="Genomic_DNA"/>
</dbReference>
<reference evidence="1 2" key="1">
    <citation type="submission" date="2020-08" db="EMBL/GenBank/DDBJ databases">
        <title>Genomic Encyclopedia of Type Strains, Phase IV (KMG-IV): sequencing the most valuable type-strain genomes for metagenomic binning, comparative biology and taxonomic classification.</title>
        <authorList>
            <person name="Goeker M."/>
        </authorList>
    </citation>
    <scope>NUCLEOTIDE SEQUENCE [LARGE SCALE GENOMIC DNA]</scope>
    <source>
        <strain evidence="1 2">DSM 26723</strain>
    </source>
</reference>
<name>A0A841HNZ8_9GAMM</name>
<dbReference type="AlphaFoldDB" id="A0A841HNZ8"/>
<dbReference type="RefSeq" id="WP_184332506.1">
    <property type="nucleotide sequence ID" value="NZ_JACHHZ010000003.1"/>
</dbReference>
<comment type="caution">
    <text evidence="1">The sequence shown here is derived from an EMBL/GenBank/DDBJ whole genome shotgun (WGS) entry which is preliminary data.</text>
</comment>
<organism evidence="1 2">
    <name type="scientific">Povalibacter uvarum</name>
    <dbReference type="NCBI Taxonomy" id="732238"/>
    <lineage>
        <taxon>Bacteria</taxon>
        <taxon>Pseudomonadati</taxon>
        <taxon>Pseudomonadota</taxon>
        <taxon>Gammaproteobacteria</taxon>
        <taxon>Steroidobacterales</taxon>
        <taxon>Steroidobacteraceae</taxon>
        <taxon>Povalibacter</taxon>
    </lineage>
</organism>